<feature type="domain" description="CWH43-like N-terminal" evidence="6">
    <location>
        <begin position="7"/>
        <end position="76"/>
    </location>
</feature>
<sequence>MLADRLHLFPLFIVIYVPVSFCITYIIAVANKHVEPGFPYISDTGTLPPESCVFGQLLNIGAVVGKLLIDLCIVIYQVQSVNENHVVF</sequence>
<evidence type="ECO:0000256" key="3">
    <source>
        <dbReference type="ARBA" id="ARBA00022692"/>
    </source>
</evidence>
<evidence type="ECO:0000259" key="6">
    <source>
        <dbReference type="Pfam" id="PF10277"/>
    </source>
</evidence>
<dbReference type="Pfam" id="PF10277">
    <property type="entry name" value="Frag1"/>
    <property type="match status" value="1"/>
</dbReference>
<proteinExistence type="inferred from homology"/>
<keyword evidence="4" id="KW-1133">Transmembrane helix</keyword>
<comment type="subcellular location">
    <subcellularLocation>
        <location evidence="1">Endomembrane system</location>
        <topology evidence="1">Multi-pass membrane protein</topology>
    </subcellularLocation>
</comment>
<dbReference type="HOGENOM" id="CLU_2471229_0_0_1"/>
<dbReference type="InterPro" id="IPR019402">
    <property type="entry name" value="CWH43_N"/>
</dbReference>
<dbReference type="PANTHER" id="PTHR21324:SF2">
    <property type="entry name" value="EG:22E5.9 PROTEIN"/>
    <property type="match status" value="1"/>
</dbReference>
<reference evidence="7" key="1">
    <citation type="journal article" date="2012" name="Nature">
        <title>The oyster genome reveals stress adaptation and complexity of shell formation.</title>
        <authorList>
            <person name="Zhang G."/>
            <person name="Fang X."/>
            <person name="Guo X."/>
            <person name="Li L."/>
            <person name="Luo R."/>
            <person name="Xu F."/>
            <person name="Yang P."/>
            <person name="Zhang L."/>
            <person name="Wang X."/>
            <person name="Qi H."/>
            <person name="Xiong Z."/>
            <person name="Que H."/>
            <person name="Xie Y."/>
            <person name="Holland P.W."/>
            <person name="Paps J."/>
            <person name="Zhu Y."/>
            <person name="Wu F."/>
            <person name="Chen Y."/>
            <person name="Wang J."/>
            <person name="Peng C."/>
            <person name="Meng J."/>
            <person name="Yang L."/>
            <person name="Liu J."/>
            <person name="Wen B."/>
            <person name="Zhang N."/>
            <person name="Huang Z."/>
            <person name="Zhu Q."/>
            <person name="Feng Y."/>
            <person name="Mount A."/>
            <person name="Hedgecock D."/>
            <person name="Xu Z."/>
            <person name="Liu Y."/>
            <person name="Domazet-Loso T."/>
            <person name="Du Y."/>
            <person name="Sun X."/>
            <person name="Zhang S."/>
            <person name="Liu B."/>
            <person name="Cheng P."/>
            <person name="Jiang X."/>
            <person name="Li J."/>
            <person name="Fan D."/>
            <person name="Wang W."/>
            <person name="Fu W."/>
            <person name="Wang T."/>
            <person name="Wang B."/>
            <person name="Zhang J."/>
            <person name="Peng Z."/>
            <person name="Li Y."/>
            <person name="Li N."/>
            <person name="Wang J."/>
            <person name="Chen M."/>
            <person name="He Y."/>
            <person name="Tan F."/>
            <person name="Song X."/>
            <person name="Zheng Q."/>
            <person name="Huang R."/>
            <person name="Yang H."/>
            <person name="Du X."/>
            <person name="Chen L."/>
            <person name="Yang M."/>
            <person name="Gaffney P.M."/>
            <person name="Wang S."/>
            <person name="Luo L."/>
            <person name="She Z."/>
            <person name="Ming Y."/>
            <person name="Huang W."/>
            <person name="Zhang S."/>
            <person name="Huang B."/>
            <person name="Zhang Y."/>
            <person name="Qu T."/>
            <person name="Ni P."/>
            <person name="Miao G."/>
            <person name="Wang J."/>
            <person name="Wang Q."/>
            <person name="Steinberg C.E."/>
            <person name="Wang H."/>
            <person name="Li N."/>
            <person name="Qian L."/>
            <person name="Zhang G."/>
            <person name="Li Y."/>
            <person name="Yang H."/>
            <person name="Liu X."/>
            <person name="Wang J."/>
            <person name="Yin Y."/>
            <person name="Wang J."/>
        </authorList>
    </citation>
    <scope>NUCLEOTIDE SEQUENCE [LARGE SCALE GENOMIC DNA]</scope>
    <source>
        <strain evidence="7">05x7-T-G4-1.051#20</strain>
    </source>
</reference>
<dbReference type="PANTHER" id="PTHR21324">
    <property type="entry name" value="FASTING-INDUCIBLE INTEGRAL MEMBRANE PROTEIN TM6P1-RELATED"/>
    <property type="match status" value="1"/>
</dbReference>
<accession>K1PN65</accession>
<dbReference type="AlphaFoldDB" id="K1PN65"/>
<dbReference type="GO" id="GO:0012505">
    <property type="term" value="C:endomembrane system"/>
    <property type="evidence" value="ECO:0007669"/>
    <property type="project" value="UniProtKB-SubCell"/>
</dbReference>
<keyword evidence="5" id="KW-0472">Membrane</keyword>
<evidence type="ECO:0000313" key="7">
    <source>
        <dbReference type="EMBL" id="EKC17935.1"/>
    </source>
</evidence>
<name>K1PN65_MAGGI</name>
<protein>
    <submittedName>
        <fullName evidence="7">DNA damage-regulated autophagy modulator protein 2</fullName>
    </submittedName>
</protein>
<organism evidence="7">
    <name type="scientific">Magallana gigas</name>
    <name type="common">Pacific oyster</name>
    <name type="synonym">Crassostrea gigas</name>
    <dbReference type="NCBI Taxonomy" id="29159"/>
    <lineage>
        <taxon>Eukaryota</taxon>
        <taxon>Metazoa</taxon>
        <taxon>Spiralia</taxon>
        <taxon>Lophotrochozoa</taxon>
        <taxon>Mollusca</taxon>
        <taxon>Bivalvia</taxon>
        <taxon>Autobranchia</taxon>
        <taxon>Pteriomorphia</taxon>
        <taxon>Ostreida</taxon>
        <taxon>Ostreoidea</taxon>
        <taxon>Ostreidae</taxon>
        <taxon>Magallana</taxon>
    </lineage>
</organism>
<evidence type="ECO:0000256" key="4">
    <source>
        <dbReference type="ARBA" id="ARBA00022989"/>
    </source>
</evidence>
<evidence type="ECO:0000256" key="5">
    <source>
        <dbReference type="ARBA" id="ARBA00023136"/>
    </source>
</evidence>
<evidence type="ECO:0000256" key="1">
    <source>
        <dbReference type="ARBA" id="ARBA00004127"/>
    </source>
</evidence>
<gene>
    <name evidence="7" type="ORF">CGI_10000029</name>
</gene>
<comment type="similarity">
    <text evidence="2">Belongs to the DRAM/TMEM150 family.</text>
</comment>
<keyword evidence="3" id="KW-0812">Transmembrane</keyword>
<dbReference type="EMBL" id="JH820914">
    <property type="protein sequence ID" value="EKC17935.1"/>
    <property type="molecule type" value="Genomic_DNA"/>
</dbReference>
<dbReference type="InterPro" id="IPR050911">
    <property type="entry name" value="DRAM/TMEM150_Autophagy_Mod"/>
</dbReference>
<dbReference type="InParanoid" id="K1PN65"/>
<evidence type="ECO:0000256" key="2">
    <source>
        <dbReference type="ARBA" id="ARBA00006565"/>
    </source>
</evidence>